<evidence type="ECO:0000313" key="2">
    <source>
        <dbReference type="EMBL" id="KAK1662172.1"/>
    </source>
</evidence>
<proteinExistence type="predicted"/>
<keyword evidence="3" id="KW-1185">Reference proteome</keyword>
<reference evidence="2" key="1">
    <citation type="submission" date="2023-07" db="EMBL/GenBank/DDBJ databases">
        <title>A chromosome-level genome assembly of Lolium multiflorum.</title>
        <authorList>
            <person name="Chen Y."/>
            <person name="Copetti D."/>
            <person name="Kolliker R."/>
            <person name="Studer B."/>
        </authorList>
    </citation>
    <scope>NUCLEOTIDE SEQUENCE</scope>
    <source>
        <strain evidence="2">02402/16</strain>
        <tissue evidence="2">Leaf</tissue>
    </source>
</reference>
<dbReference type="AlphaFoldDB" id="A0AAD8SPR2"/>
<keyword evidence="1" id="KW-0847">Vitamin C</keyword>
<dbReference type="PANTHER" id="PTHR24014:SF4">
    <property type="entry name" value="2-OXOGLUTARATE AND IRON-DEPENDENT OXYGENASE DOMAIN-CONTAINING PROTEIN 2"/>
    <property type="match status" value="1"/>
</dbReference>
<gene>
    <name evidence="2" type="ORF">QYE76_050331</name>
</gene>
<evidence type="ECO:0000256" key="1">
    <source>
        <dbReference type="ARBA" id="ARBA00022896"/>
    </source>
</evidence>
<name>A0AAD8SPR2_LOLMU</name>
<dbReference type="PANTHER" id="PTHR24014">
    <property type="entry name" value="2-OXOGLUTARATE AND IRON-DEPENDENT OXYGENASE DOMAIN-CONTAINING PROTEIN 2"/>
    <property type="match status" value="1"/>
</dbReference>
<evidence type="ECO:0000313" key="3">
    <source>
        <dbReference type="Proteomes" id="UP001231189"/>
    </source>
</evidence>
<dbReference type="EMBL" id="JAUUTY010000003">
    <property type="protein sequence ID" value="KAK1662172.1"/>
    <property type="molecule type" value="Genomic_DNA"/>
</dbReference>
<dbReference type="Proteomes" id="UP001231189">
    <property type="component" value="Unassembled WGS sequence"/>
</dbReference>
<organism evidence="2 3">
    <name type="scientific">Lolium multiflorum</name>
    <name type="common">Italian ryegrass</name>
    <name type="synonym">Lolium perenne subsp. multiflorum</name>
    <dbReference type="NCBI Taxonomy" id="4521"/>
    <lineage>
        <taxon>Eukaryota</taxon>
        <taxon>Viridiplantae</taxon>
        <taxon>Streptophyta</taxon>
        <taxon>Embryophyta</taxon>
        <taxon>Tracheophyta</taxon>
        <taxon>Spermatophyta</taxon>
        <taxon>Magnoliopsida</taxon>
        <taxon>Liliopsida</taxon>
        <taxon>Poales</taxon>
        <taxon>Poaceae</taxon>
        <taxon>BOP clade</taxon>
        <taxon>Pooideae</taxon>
        <taxon>Poodae</taxon>
        <taxon>Poeae</taxon>
        <taxon>Poeae Chloroplast Group 2 (Poeae type)</taxon>
        <taxon>Loliodinae</taxon>
        <taxon>Loliinae</taxon>
        <taxon>Lolium</taxon>
    </lineage>
</organism>
<comment type="caution">
    <text evidence="2">The sequence shown here is derived from an EMBL/GenBank/DDBJ whole genome shotgun (WGS) entry which is preliminary data.</text>
</comment>
<dbReference type="GO" id="GO:0031418">
    <property type="term" value="F:L-ascorbic acid binding"/>
    <property type="evidence" value="ECO:0007669"/>
    <property type="project" value="UniProtKB-KW"/>
</dbReference>
<dbReference type="Pfam" id="PF25238">
    <property type="entry name" value="OGFOD2-like"/>
    <property type="match status" value="1"/>
</dbReference>
<accession>A0AAD8SPR2</accession>
<protein>
    <submittedName>
        <fullName evidence="2">Uncharacterized protein</fullName>
    </submittedName>
</protein>
<sequence>MNPHAFFLPSFLRAIRGNTIQSFNDIIHELVENFEKWAHREKQEINDPNNFHKPSRGTTISDIGMKGMLDDLMQKFISPISKVLFPEVGGRSLDSQHSYVVSYGGDDGGGNPVCSYDGYDNGLEIHVEDSHITLNVCLGKQFTQGQMFFVGSRCGNHVNSEAQLQVLYLHNNLASR</sequence>